<dbReference type="RefSeq" id="WP_116172610.1">
    <property type="nucleotide sequence ID" value="NZ_CP144375.1"/>
</dbReference>
<feature type="domain" description="BPL/LPL catalytic" evidence="6">
    <location>
        <begin position="16"/>
        <end position="191"/>
    </location>
</feature>
<accession>A0A3E0IAJ2</accession>
<dbReference type="Proteomes" id="UP000256269">
    <property type="component" value="Unassembled WGS sequence"/>
</dbReference>
<reference evidence="7 8" key="1">
    <citation type="submission" date="2018-08" db="EMBL/GenBank/DDBJ databases">
        <title>Genomic Encyclopedia of Archaeal and Bacterial Type Strains, Phase II (KMG-II): from individual species to whole genera.</title>
        <authorList>
            <person name="Goeker M."/>
        </authorList>
    </citation>
    <scope>NUCLEOTIDE SEQUENCE [LARGE SCALE GENOMIC DNA]</scope>
    <source>
        <strain evidence="7 8">DSM 45791</strain>
    </source>
</reference>
<dbReference type="InterPro" id="IPR008988">
    <property type="entry name" value="Transcriptional_repressor_C"/>
</dbReference>
<evidence type="ECO:0000256" key="4">
    <source>
        <dbReference type="ARBA" id="ARBA00023267"/>
    </source>
</evidence>
<keyword evidence="3" id="KW-0067">ATP-binding</keyword>
<evidence type="ECO:0000313" key="8">
    <source>
        <dbReference type="Proteomes" id="UP000256269"/>
    </source>
</evidence>
<dbReference type="SUPFAM" id="SSF55681">
    <property type="entry name" value="Class II aaRS and biotin synthetases"/>
    <property type="match status" value="1"/>
</dbReference>
<name>A0A3E0IAJ2_9PSEU</name>
<dbReference type="Pfam" id="PF03099">
    <property type="entry name" value="BPL_LplA_LipB"/>
    <property type="match status" value="1"/>
</dbReference>
<dbReference type="Pfam" id="PF02237">
    <property type="entry name" value="BPL_C"/>
    <property type="match status" value="1"/>
</dbReference>
<dbReference type="EMBL" id="QUNO01000001">
    <property type="protein sequence ID" value="REH55753.1"/>
    <property type="molecule type" value="Genomic_DNA"/>
</dbReference>
<keyword evidence="8" id="KW-1185">Reference proteome</keyword>
<dbReference type="OrthoDB" id="9807064at2"/>
<dbReference type="GO" id="GO:0005737">
    <property type="term" value="C:cytoplasm"/>
    <property type="evidence" value="ECO:0007669"/>
    <property type="project" value="TreeGrafter"/>
</dbReference>
<dbReference type="Gene3D" id="3.30.930.10">
    <property type="entry name" value="Bira Bifunctional Protein, Domain 2"/>
    <property type="match status" value="1"/>
</dbReference>
<evidence type="ECO:0000259" key="6">
    <source>
        <dbReference type="PROSITE" id="PS51733"/>
    </source>
</evidence>
<keyword evidence="2" id="KW-0547">Nucleotide-binding</keyword>
<proteinExistence type="predicted"/>
<dbReference type="InterPro" id="IPR004408">
    <property type="entry name" value="Biotin_CoA_COase_ligase"/>
</dbReference>
<dbReference type="GO" id="GO:0005524">
    <property type="term" value="F:ATP binding"/>
    <property type="evidence" value="ECO:0007669"/>
    <property type="project" value="UniProtKB-KW"/>
</dbReference>
<gene>
    <name evidence="7" type="ORF">BCF44_101779</name>
</gene>
<dbReference type="InterPro" id="IPR045864">
    <property type="entry name" value="aa-tRNA-synth_II/BPL/LPL"/>
</dbReference>
<keyword evidence="4" id="KW-0092">Biotin</keyword>
<sequence>MPQPLDENRLRAALIGPYAQVDVVASTGSTNADLREAARTGAADRTVLFAEEQTAGQGRRARTWVSPPHTGLYVSVLLRPDVPPHRIPWITLLAGVALARTANTLGVDAVLKWPNDLLANGSKCAGVLAEADGAVVLGMGLNVATLPGDVPPGAGGLPATSLEQQGATTTDRTEIAVHLLRNLAELDDAWRQHDGDPLTSGLHAEYRRHCSTLGQLVRIELPGDRELQGTAVEIDVDGQLVIRTEDGRRHSVHAGDVVHLRSAAD</sequence>
<dbReference type="PANTHER" id="PTHR12835">
    <property type="entry name" value="BIOTIN PROTEIN LIGASE"/>
    <property type="match status" value="1"/>
</dbReference>
<evidence type="ECO:0000256" key="3">
    <source>
        <dbReference type="ARBA" id="ARBA00022840"/>
    </source>
</evidence>
<dbReference type="Gene3D" id="2.30.30.100">
    <property type="match status" value="1"/>
</dbReference>
<dbReference type="SUPFAM" id="SSF50037">
    <property type="entry name" value="C-terminal domain of transcriptional repressors"/>
    <property type="match status" value="1"/>
</dbReference>
<protein>
    <recommendedName>
        <fullName evidence="5">biotin--[biotin carboxyl-carrier protein] ligase</fullName>
        <ecNumber evidence="5">6.3.4.15</ecNumber>
    </recommendedName>
</protein>
<dbReference type="InterPro" id="IPR003142">
    <property type="entry name" value="BPL_C"/>
</dbReference>
<dbReference type="CDD" id="cd16442">
    <property type="entry name" value="BPL"/>
    <property type="match status" value="1"/>
</dbReference>
<dbReference type="NCBIfam" id="TIGR00121">
    <property type="entry name" value="birA_ligase"/>
    <property type="match status" value="1"/>
</dbReference>
<evidence type="ECO:0000256" key="2">
    <source>
        <dbReference type="ARBA" id="ARBA00022741"/>
    </source>
</evidence>
<organism evidence="7 8">
    <name type="scientific">Kutzneria buriramensis</name>
    <dbReference type="NCBI Taxonomy" id="1045776"/>
    <lineage>
        <taxon>Bacteria</taxon>
        <taxon>Bacillati</taxon>
        <taxon>Actinomycetota</taxon>
        <taxon>Actinomycetes</taxon>
        <taxon>Pseudonocardiales</taxon>
        <taxon>Pseudonocardiaceae</taxon>
        <taxon>Kutzneria</taxon>
    </lineage>
</organism>
<keyword evidence="1 7" id="KW-0436">Ligase</keyword>
<dbReference type="GO" id="GO:0004077">
    <property type="term" value="F:biotin--[biotin carboxyl-carrier protein] ligase activity"/>
    <property type="evidence" value="ECO:0007669"/>
    <property type="project" value="UniProtKB-EC"/>
</dbReference>
<evidence type="ECO:0000256" key="5">
    <source>
        <dbReference type="ARBA" id="ARBA00024227"/>
    </source>
</evidence>
<evidence type="ECO:0000256" key="1">
    <source>
        <dbReference type="ARBA" id="ARBA00022598"/>
    </source>
</evidence>
<evidence type="ECO:0000313" key="7">
    <source>
        <dbReference type="EMBL" id="REH55753.1"/>
    </source>
</evidence>
<dbReference type="PROSITE" id="PS51733">
    <property type="entry name" value="BPL_LPL_CATALYTIC"/>
    <property type="match status" value="1"/>
</dbReference>
<dbReference type="PANTHER" id="PTHR12835:SF5">
    <property type="entry name" value="BIOTIN--PROTEIN LIGASE"/>
    <property type="match status" value="1"/>
</dbReference>
<dbReference type="AlphaFoldDB" id="A0A3E0IAJ2"/>
<dbReference type="InterPro" id="IPR004143">
    <property type="entry name" value="BPL_LPL_catalytic"/>
</dbReference>
<comment type="caution">
    <text evidence="7">The sequence shown here is derived from an EMBL/GenBank/DDBJ whole genome shotgun (WGS) entry which is preliminary data.</text>
</comment>
<dbReference type="EC" id="6.3.4.15" evidence="5"/>